<feature type="domain" description="AMP-dependent synthetase/ligase" evidence="3">
    <location>
        <begin position="31"/>
        <end position="417"/>
    </location>
</feature>
<dbReference type="Pfam" id="PF00501">
    <property type="entry name" value="AMP-binding"/>
    <property type="match status" value="1"/>
</dbReference>
<evidence type="ECO:0000256" key="1">
    <source>
        <dbReference type="ARBA" id="ARBA00006432"/>
    </source>
</evidence>
<dbReference type="Pfam" id="PF13193">
    <property type="entry name" value="AMP-binding_C"/>
    <property type="match status" value="1"/>
</dbReference>
<name>A0A1G7ILP5_9DEIN</name>
<reference evidence="6" key="1">
    <citation type="submission" date="2016-10" db="EMBL/GenBank/DDBJ databases">
        <authorList>
            <person name="Varghese N."/>
            <person name="Submissions S."/>
        </authorList>
    </citation>
    <scope>NUCLEOTIDE SEQUENCE [LARGE SCALE GENOMIC DNA]</scope>
    <source>
        <strain evidence="6">CGMCC 1.6992</strain>
    </source>
</reference>
<gene>
    <name evidence="5" type="ORF">SAMN04488243_12713</name>
</gene>
<feature type="domain" description="AMP-binding enzyme C-terminal" evidence="4">
    <location>
        <begin position="467"/>
        <end position="544"/>
    </location>
</feature>
<dbReference type="SUPFAM" id="SSF56801">
    <property type="entry name" value="Acetyl-CoA synthetase-like"/>
    <property type="match status" value="1"/>
</dbReference>
<dbReference type="RefSeq" id="WP_093008060.1">
    <property type="nucleotide sequence ID" value="NZ_FNBC01000027.1"/>
</dbReference>
<dbReference type="OrthoDB" id="28801at2"/>
<keyword evidence="2" id="KW-0436">Ligase</keyword>
<dbReference type="GO" id="GO:0016878">
    <property type="term" value="F:acid-thiol ligase activity"/>
    <property type="evidence" value="ECO:0007669"/>
    <property type="project" value="UniProtKB-ARBA"/>
</dbReference>
<evidence type="ECO:0000259" key="4">
    <source>
        <dbReference type="Pfam" id="PF13193"/>
    </source>
</evidence>
<dbReference type="AlphaFoldDB" id="A0A1G7ILP5"/>
<organism evidence="5 6">
    <name type="scientific">Thermus arciformis</name>
    <dbReference type="NCBI Taxonomy" id="482827"/>
    <lineage>
        <taxon>Bacteria</taxon>
        <taxon>Thermotogati</taxon>
        <taxon>Deinococcota</taxon>
        <taxon>Deinococci</taxon>
        <taxon>Thermales</taxon>
        <taxon>Thermaceae</taxon>
        <taxon>Thermus</taxon>
    </lineage>
</organism>
<evidence type="ECO:0000259" key="3">
    <source>
        <dbReference type="Pfam" id="PF00501"/>
    </source>
</evidence>
<dbReference type="FunFam" id="3.40.50.12780:FF:000003">
    <property type="entry name" value="Long-chain-fatty-acid--CoA ligase FadD"/>
    <property type="match status" value="1"/>
</dbReference>
<evidence type="ECO:0000256" key="2">
    <source>
        <dbReference type="ARBA" id="ARBA00022598"/>
    </source>
</evidence>
<keyword evidence="6" id="KW-1185">Reference proteome</keyword>
<dbReference type="FunFam" id="3.30.300.30:FF:000008">
    <property type="entry name" value="2,3-dihydroxybenzoate-AMP ligase"/>
    <property type="match status" value="1"/>
</dbReference>
<dbReference type="PROSITE" id="PS00455">
    <property type="entry name" value="AMP_BINDING"/>
    <property type="match status" value="1"/>
</dbReference>
<evidence type="ECO:0000313" key="5">
    <source>
        <dbReference type="EMBL" id="SDF13621.1"/>
    </source>
</evidence>
<proteinExistence type="inferred from homology"/>
<accession>A0A1G7ILP5</accession>
<dbReference type="InterPro" id="IPR050237">
    <property type="entry name" value="ATP-dep_AMP-bd_enzyme"/>
</dbReference>
<dbReference type="EMBL" id="FNBC01000027">
    <property type="protein sequence ID" value="SDF13621.1"/>
    <property type="molecule type" value="Genomic_DNA"/>
</dbReference>
<comment type="similarity">
    <text evidence="1">Belongs to the ATP-dependent AMP-binding enzyme family.</text>
</comment>
<dbReference type="Proteomes" id="UP000199446">
    <property type="component" value="Unassembled WGS sequence"/>
</dbReference>
<dbReference type="NCBIfam" id="NF004837">
    <property type="entry name" value="PRK06187.1"/>
    <property type="match status" value="1"/>
</dbReference>
<protein>
    <submittedName>
        <fullName evidence="5">Long-chain acyl-CoA synthetase</fullName>
    </submittedName>
</protein>
<dbReference type="InterPro" id="IPR000873">
    <property type="entry name" value="AMP-dep_synth/lig_dom"/>
</dbReference>
<dbReference type="PANTHER" id="PTHR43767">
    <property type="entry name" value="LONG-CHAIN-FATTY-ACID--COA LIGASE"/>
    <property type="match status" value="1"/>
</dbReference>
<dbReference type="InterPro" id="IPR025110">
    <property type="entry name" value="AMP-bd_C"/>
</dbReference>
<dbReference type="PANTHER" id="PTHR43767:SF1">
    <property type="entry name" value="NONRIBOSOMAL PEPTIDE SYNTHASE PES1 (EUROFUNG)-RELATED"/>
    <property type="match status" value="1"/>
</dbReference>
<dbReference type="Gene3D" id="3.40.50.12780">
    <property type="entry name" value="N-terminal domain of ligase-like"/>
    <property type="match status" value="1"/>
</dbReference>
<dbReference type="InterPro" id="IPR042099">
    <property type="entry name" value="ANL_N_sf"/>
</dbReference>
<dbReference type="InterPro" id="IPR045851">
    <property type="entry name" value="AMP-bd_C_sf"/>
</dbReference>
<evidence type="ECO:0000313" key="6">
    <source>
        <dbReference type="Proteomes" id="UP000199446"/>
    </source>
</evidence>
<dbReference type="Gene3D" id="3.30.300.30">
    <property type="match status" value="1"/>
</dbReference>
<dbReference type="InterPro" id="IPR020845">
    <property type="entry name" value="AMP-binding_CS"/>
</dbReference>
<dbReference type="STRING" id="482827.SAMN04488243_12713"/>
<sequence length="561" mass="62259">MQVSDKPWLAHYDPGVPAEVEVPPIPLWRFLEESARRFPQNVALEFLGKTLSYQELWNLARRFAQGLKELGVRPGDRVALMLPNTPQFVVAFYGTLLAGGVGVNVNPLYTPRELRHQLLDAGAETLVILDHLLPRFLEVEKEVPVKRVVVTGIKDFLPFPKNLLYPLKAKREGLPLGFPRKEGFHAFAELLKRPPAEPHVPDPEDLALLQYTGGTTGISKGAMLTHKNLVANVLQIDAWDPTSRELLGKGVMLGALPFFHVYGMTVAMNYGLFSGYKIVLLPRPEIGPIVEAIEKHRVTHFPGVPTLYVAFNNFPGIEGRNVKSIRICLSGAAPLPVEVAKRFEEITGARLIEGYGLSEASPVTHSNPVLGEVRKGSIGMPLPGVEAKVVDEEGQELPPGEVGELAVKGPNIMKGYWNRPEETQKTLKDGWLFTGDLAKMDQDGYFYIVDRKKDMIIAGGYNIYPREVEEVLYQHPAVQEAAVVGVPDPYRGETVAAFLVLKPEYRGKVTEKDIEAFCRQNLAAYKVPRIIQFRESLPKSSVGKILRRELREEFAKGGGNG</sequence>
<dbReference type="CDD" id="cd05936">
    <property type="entry name" value="FC-FACS_FadD_like"/>
    <property type="match status" value="1"/>
</dbReference>